<dbReference type="EMBL" id="AUSW01000015">
    <property type="protein sequence ID" value="ERL56171.1"/>
    <property type="molecule type" value="Genomic_DNA"/>
</dbReference>
<dbReference type="Pfam" id="PF11363">
    <property type="entry name" value="DUF3164"/>
    <property type="match status" value="1"/>
</dbReference>
<dbReference type="Proteomes" id="UP000016761">
    <property type="component" value="Unassembled WGS sequence"/>
</dbReference>
<accession>U4T7S0</accession>
<dbReference type="InterPro" id="IPR021505">
    <property type="entry name" value="Phage_B3_Orf6"/>
</dbReference>
<gene>
    <name evidence="1" type="ORF">M917_0849</name>
</gene>
<dbReference type="STRING" id="1354303.M917_0849"/>
<dbReference type="eggNOG" id="ENOG502ZBJ1">
    <property type="taxonomic scope" value="Bacteria"/>
</dbReference>
<dbReference type="PATRIC" id="fig|1354303.4.peg.836"/>
<evidence type="ECO:0000313" key="1">
    <source>
        <dbReference type="EMBL" id="ERL56171.1"/>
    </source>
</evidence>
<organism evidence="1 2">
    <name type="scientific">Psychrobacter aquaticus CMS 56</name>
    <dbReference type="NCBI Taxonomy" id="1354303"/>
    <lineage>
        <taxon>Bacteria</taxon>
        <taxon>Pseudomonadati</taxon>
        <taxon>Pseudomonadota</taxon>
        <taxon>Gammaproteobacteria</taxon>
        <taxon>Moraxellales</taxon>
        <taxon>Moraxellaceae</taxon>
        <taxon>Psychrobacter</taxon>
    </lineage>
</organism>
<dbReference type="RefSeq" id="WP_021813502.1">
    <property type="nucleotide sequence ID" value="NZ_AUSW01000015.1"/>
</dbReference>
<protein>
    <recommendedName>
        <fullName evidence="3">Sulfate transporter</fullName>
    </recommendedName>
</protein>
<sequence length="211" mass="23985">MINQTTTPTCTLNGVDYMTDEKGHLIPVDSIKPIDKLRDETVINIANKALTLNSIMKTEKEALFSLIYDFLELSASEYKTQYGGKKGNVSLPSFDGAFKVQIAMQDNIVFDERLQIAKNLIHECIGEWSEGSDTKIMTLVNDAFQVDKEGKVSTYRVLGLRRHDFDDPKWLEAMQAIADATQITSTKEYIRIYKRDENGKYDQIPLDFSKV</sequence>
<reference evidence="1 2" key="1">
    <citation type="journal article" date="2013" name="Genome Announc.">
        <title>Draft Genome Sequence of Psychrobacter aquaticus Strain CMS 56T, Isolated from a Cyanobacterial Mat Sample Collected from Water Bodies in the McMurdo Dry Valley Region of Antarctica.</title>
        <authorList>
            <person name="Reddy G.S."/>
            <person name="Ara S."/>
            <person name="Singh A."/>
            <person name="Kumar Pinnaka A."/>
            <person name="Shivaji S."/>
        </authorList>
    </citation>
    <scope>NUCLEOTIDE SEQUENCE [LARGE SCALE GENOMIC DNA]</scope>
    <source>
        <strain evidence="1 2">CMS 56</strain>
    </source>
</reference>
<name>U4T7S0_9GAMM</name>
<evidence type="ECO:0008006" key="3">
    <source>
        <dbReference type="Google" id="ProtNLM"/>
    </source>
</evidence>
<evidence type="ECO:0000313" key="2">
    <source>
        <dbReference type="Proteomes" id="UP000016761"/>
    </source>
</evidence>
<keyword evidence="2" id="KW-1185">Reference proteome</keyword>
<dbReference type="AlphaFoldDB" id="U4T7S0"/>
<proteinExistence type="predicted"/>
<comment type="caution">
    <text evidence="1">The sequence shown here is derived from an EMBL/GenBank/DDBJ whole genome shotgun (WGS) entry which is preliminary data.</text>
</comment>